<reference evidence="3" key="2">
    <citation type="submission" date="2012-05" db="EMBL/GenBank/DDBJ databases">
        <authorList>
            <person name="Park J.-H."/>
            <person name="Zylstra G.J."/>
            <person name="Chae J.-C."/>
        </authorList>
    </citation>
    <scope>NUCLEOTIDE SEQUENCE</scope>
    <source>
        <strain evidence="3">AP103</strain>
    </source>
</reference>
<feature type="transmembrane region" description="Helical" evidence="1">
    <location>
        <begin position="42"/>
        <end position="65"/>
    </location>
</feature>
<dbReference type="STRING" id="1172194.WQQ_00250"/>
<keyword evidence="1" id="KW-1133">Transmembrane helix</keyword>
<evidence type="ECO:0008006" key="5">
    <source>
        <dbReference type="Google" id="ProtNLM"/>
    </source>
</evidence>
<keyword evidence="1" id="KW-0472">Membrane</keyword>
<accession>I8T810</accession>
<keyword evidence="1" id="KW-0812">Transmembrane</keyword>
<gene>
    <name evidence="2" type="ORF">WQQ_00250</name>
    <name evidence="3" type="ORF">WQQ_02120</name>
</gene>
<evidence type="ECO:0000313" key="4">
    <source>
        <dbReference type="Proteomes" id="UP000003704"/>
    </source>
</evidence>
<dbReference type="EMBL" id="AKGD01000001">
    <property type="protein sequence ID" value="EIT69888.1"/>
    <property type="molecule type" value="Genomic_DNA"/>
</dbReference>
<evidence type="ECO:0000313" key="2">
    <source>
        <dbReference type="EMBL" id="EIT69888.1"/>
    </source>
</evidence>
<sequence length="69" mass="7369">MIEGGCKPTLLQIVLSVLAAFFGVQNSRNRARDFTHGSAIPFVLVGILLTLLLVGFLTLLVRFVASVPG</sequence>
<dbReference type="AlphaFoldDB" id="I8T810"/>
<proteinExistence type="predicted"/>
<keyword evidence="4" id="KW-1185">Reference proteome</keyword>
<dbReference type="Proteomes" id="UP000003704">
    <property type="component" value="Unassembled WGS sequence"/>
</dbReference>
<dbReference type="OrthoDB" id="5625885at2"/>
<comment type="caution">
    <text evidence="3">The sequence shown here is derived from an EMBL/GenBank/DDBJ whole genome shotgun (WGS) entry which is preliminary data.</text>
</comment>
<evidence type="ECO:0000256" key="1">
    <source>
        <dbReference type="SAM" id="Phobius"/>
    </source>
</evidence>
<protein>
    <recommendedName>
        <fullName evidence="5">DUF2970 domain-containing protein</fullName>
    </recommendedName>
</protein>
<reference evidence="3 4" key="1">
    <citation type="journal article" date="2012" name="J. Bacteriol.">
        <title>Genome Sequence of n-Alkane-Degrading Hydrocarboniphaga effusa Strain AP103T (ATCC BAA-332T).</title>
        <authorList>
            <person name="Chang H.K."/>
            <person name="Zylstra G.J."/>
            <person name="Chae J.C."/>
        </authorList>
    </citation>
    <scope>NUCLEOTIDE SEQUENCE [LARGE SCALE GENOMIC DNA]</scope>
    <source>
        <strain evidence="3 4">AP103</strain>
    </source>
</reference>
<dbReference type="EMBL" id="AKGD01000001">
    <property type="protein sequence ID" value="EIT70075.1"/>
    <property type="molecule type" value="Genomic_DNA"/>
</dbReference>
<name>I8T810_9GAMM</name>
<evidence type="ECO:0000313" key="3">
    <source>
        <dbReference type="EMBL" id="EIT70075.1"/>
    </source>
</evidence>
<organism evidence="3 4">
    <name type="scientific">Hydrocarboniphaga effusa AP103</name>
    <dbReference type="NCBI Taxonomy" id="1172194"/>
    <lineage>
        <taxon>Bacteria</taxon>
        <taxon>Pseudomonadati</taxon>
        <taxon>Pseudomonadota</taxon>
        <taxon>Gammaproteobacteria</taxon>
        <taxon>Nevskiales</taxon>
        <taxon>Nevskiaceae</taxon>
        <taxon>Hydrocarboniphaga</taxon>
    </lineage>
</organism>
<dbReference type="InterPro" id="IPR021344">
    <property type="entry name" value="DUF2970"/>
</dbReference>
<dbReference type="Pfam" id="PF11174">
    <property type="entry name" value="DUF2970"/>
    <property type="match status" value="1"/>
</dbReference>